<dbReference type="SMART" id="SM00494">
    <property type="entry name" value="ChtBD2"/>
    <property type="match status" value="2"/>
</dbReference>
<keyword evidence="4" id="KW-1185">Reference proteome</keyword>
<feature type="domain" description="Chitin-binding type-2" evidence="2">
    <location>
        <begin position="549"/>
        <end position="606"/>
    </location>
</feature>
<organism evidence="3 4">
    <name type="scientific">Cyclostephanos tholiformis</name>
    <dbReference type="NCBI Taxonomy" id="382380"/>
    <lineage>
        <taxon>Eukaryota</taxon>
        <taxon>Sar</taxon>
        <taxon>Stramenopiles</taxon>
        <taxon>Ochrophyta</taxon>
        <taxon>Bacillariophyta</taxon>
        <taxon>Coscinodiscophyceae</taxon>
        <taxon>Thalassiosirophycidae</taxon>
        <taxon>Stephanodiscales</taxon>
        <taxon>Stephanodiscaceae</taxon>
        <taxon>Cyclostephanos</taxon>
    </lineage>
</organism>
<dbReference type="EMBL" id="JALLPB020000197">
    <property type="protein sequence ID" value="KAL3815479.1"/>
    <property type="molecule type" value="Genomic_DNA"/>
</dbReference>
<feature type="domain" description="Chitin-binding type-2" evidence="2">
    <location>
        <begin position="434"/>
        <end position="491"/>
    </location>
</feature>
<reference evidence="3 4" key="1">
    <citation type="submission" date="2024-10" db="EMBL/GenBank/DDBJ databases">
        <title>Updated reference genomes for cyclostephanoid diatoms.</title>
        <authorList>
            <person name="Roberts W.R."/>
            <person name="Alverson A.J."/>
        </authorList>
    </citation>
    <scope>NUCLEOTIDE SEQUENCE [LARGE SCALE GENOMIC DNA]</scope>
    <source>
        <strain evidence="3 4">AJA228-03</strain>
    </source>
</reference>
<dbReference type="InterPro" id="IPR002557">
    <property type="entry name" value="Chitin-bd_dom"/>
</dbReference>
<dbReference type="SUPFAM" id="SSF57625">
    <property type="entry name" value="Invertebrate chitin-binding proteins"/>
    <property type="match status" value="2"/>
</dbReference>
<dbReference type="Proteomes" id="UP001530377">
    <property type="component" value="Unassembled WGS sequence"/>
</dbReference>
<dbReference type="Gene3D" id="2.170.140.10">
    <property type="entry name" value="Chitin binding domain"/>
    <property type="match status" value="2"/>
</dbReference>
<evidence type="ECO:0000259" key="2">
    <source>
        <dbReference type="PROSITE" id="PS50940"/>
    </source>
</evidence>
<accession>A0ABD3RRB3</accession>
<dbReference type="Pfam" id="PF01607">
    <property type="entry name" value="CBM_14"/>
    <property type="match status" value="2"/>
</dbReference>
<comment type="caution">
    <text evidence="3">The sequence shown here is derived from an EMBL/GenBank/DDBJ whole genome shotgun (WGS) entry which is preliminary data.</text>
</comment>
<dbReference type="PROSITE" id="PS50940">
    <property type="entry name" value="CHIT_BIND_II"/>
    <property type="match status" value="2"/>
</dbReference>
<dbReference type="PANTHER" id="PTHR21113">
    <property type="entry name" value="AGAP001705-PA"/>
    <property type="match status" value="1"/>
</dbReference>
<proteinExistence type="predicted"/>
<dbReference type="AlphaFoldDB" id="A0ABD3RRB3"/>
<protein>
    <recommendedName>
        <fullName evidence="2">Chitin-binding type-2 domain-containing protein</fullName>
    </recommendedName>
</protein>
<dbReference type="PANTHER" id="PTHR21113:SF4">
    <property type="entry name" value="CHITIN-BINDING TYPE-4 DOMAIN-CONTAINING PROTEIN"/>
    <property type="match status" value="1"/>
</dbReference>
<feature type="region of interest" description="Disordered" evidence="1">
    <location>
        <begin position="500"/>
        <end position="519"/>
    </location>
</feature>
<evidence type="ECO:0000313" key="4">
    <source>
        <dbReference type="Proteomes" id="UP001530377"/>
    </source>
</evidence>
<name>A0ABD3RRB3_9STRA</name>
<evidence type="ECO:0000313" key="3">
    <source>
        <dbReference type="EMBL" id="KAL3815479.1"/>
    </source>
</evidence>
<dbReference type="InterPro" id="IPR036508">
    <property type="entry name" value="Chitin-bd_dom_sf"/>
</dbReference>
<sequence length="725" mass="79462">MLARSHVAAPYLAFGLFTNLPLPIGTTPPPSSPAASKRTPQPTAAISKYEDYYARVEEFLNKTQIEIENSVLVSYNSLGEAYKSTAYTYDAFLVALRYMSLFGAGGGGDGDDDEPILFYVGQTDSKGLAHGLVNLAAFLAHAMVTSIKYDVCDEFSVDSTDSSEKYAISNSCGQWGRSYQDEACAGDGASMTCDVDPDMTVVAATYPFRSDLPPRFECEPKENETDFTGHWDGKLGLLSETYPFANRAGAVHNEGCCWWGRGVLFTRGTCKFGRLNHFLGIHAQEHGFSTFGQVDFCANPEIVCEEKHTMDLRWIVGYFEWADTVQTYRNTTEGWDYMKELSNLIETDFVDVNAFIDVVGLALPFGCRESTCSTVEEEVKKERRRNFVYILFNVFNVPLLVKTTYSPPPSLQPSLLQSLSKTPTQQPSKAPMPYNICGDLSSVFIPINGCKDYVQCYNGNQVSQLSCSEGFLFDVGTGQCLWADSVDGCGASPMNPVPTPTPSISVNAPPDSALDPVPDSTLKPSIPFNAPQESAQTSRPNTALPYHVYILCEEVSSGYVPFNGCKEYIRCENGRPVQREVCADGLLYDSTISQCNYADSVSACDAPTTIPTTAPITFSTNFPSEEIIPLSPRPTFATPWPMESLATIQPSNPTQSNLSTHPLTSSDPTVSRFILTPWEGNDDQLNQDQLPGDLVILEDNGAERSWCSFACAFGITALNLLVLHK</sequence>
<evidence type="ECO:0000256" key="1">
    <source>
        <dbReference type="SAM" id="MobiDB-lite"/>
    </source>
</evidence>
<gene>
    <name evidence="3" type="ORF">ACHAXA_000716</name>
</gene>